<dbReference type="EMBL" id="PTJD01000005">
    <property type="protein sequence ID" value="PPK96096.1"/>
    <property type="molecule type" value="Genomic_DNA"/>
</dbReference>
<dbReference type="GO" id="GO:0016747">
    <property type="term" value="F:acyltransferase activity, transferring groups other than amino-acyl groups"/>
    <property type="evidence" value="ECO:0007669"/>
    <property type="project" value="InterPro"/>
</dbReference>
<comment type="caution">
    <text evidence="4">The sequence shown here is derived from an EMBL/GenBank/DDBJ whole genome shotgun (WGS) entry which is preliminary data.</text>
</comment>
<keyword evidence="5" id="KW-1185">Reference proteome</keyword>
<dbReference type="PANTHER" id="PTHR43877">
    <property type="entry name" value="AMINOALKYLPHOSPHONATE N-ACETYLTRANSFERASE-RELATED-RELATED"/>
    <property type="match status" value="1"/>
</dbReference>
<sequence length="154" mass="16493">MLGSALMDGPDPQHRLTTAGQDADLDGRLSAELDAFNVAASGVADQREFTVKIEDDSGELLGGLSGWTWGPSAGISMVWVREDQRGSGLGGRLLAAADDVARERGCRRVFVSSFTFQAPGFYERHGFVECARTPEHPLDGTADVHLVKHLPPTS</sequence>
<evidence type="ECO:0000256" key="1">
    <source>
        <dbReference type="ARBA" id="ARBA00022679"/>
    </source>
</evidence>
<dbReference type="InterPro" id="IPR016181">
    <property type="entry name" value="Acyl_CoA_acyltransferase"/>
</dbReference>
<dbReference type="CDD" id="cd04301">
    <property type="entry name" value="NAT_SF"/>
    <property type="match status" value="1"/>
</dbReference>
<dbReference type="PANTHER" id="PTHR43877:SF2">
    <property type="entry name" value="AMINOALKYLPHOSPHONATE N-ACETYLTRANSFERASE-RELATED"/>
    <property type="match status" value="1"/>
</dbReference>
<accession>A0A2S6IPS6</accession>
<dbReference type="Gene3D" id="3.40.630.30">
    <property type="match status" value="1"/>
</dbReference>
<feature type="domain" description="N-acetyltransferase" evidence="3">
    <location>
        <begin position="12"/>
        <end position="151"/>
    </location>
</feature>
<keyword evidence="1 4" id="KW-0808">Transferase</keyword>
<dbReference type="InterPro" id="IPR050832">
    <property type="entry name" value="Bact_Acetyltransf"/>
</dbReference>
<evidence type="ECO:0000313" key="4">
    <source>
        <dbReference type="EMBL" id="PPK96096.1"/>
    </source>
</evidence>
<keyword evidence="2" id="KW-0012">Acyltransferase</keyword>
<dbReference type="AlphaFoldDB" id="A0A2S6IPS6"/>
<reference evidence="4 5" key="1">
    <citation type="submission" date="2018-02" db="EMBL/GenBank/DDBJ databases">
        <title>Genomic Encyclopedia of Archaeal and Bacterial Type Strains, Phase II (KMG-II): from individual species to whole genera.</title>
        <authorList>
            <person name="Goeker M."/>
        </authorList>
    </citation>
    <scope>NUCLEOTIDE SEQUENCE [LARGE SCALE GENOMIC DNA]</scope>
    <source>
        <strain evidence="4 5">DSM 22857</strain>
    </source>
</reference>
<dbReference type="Pfam" id="PF00583">
    <property type="entry name" value="Acetyltransf_1"/>
    <property type="match status" value="1"/>
</dbReference>
<evidence type="ECO:0000259" key="3">
    <source>
        <dbReference type="PROSITE" id="PS51186"/>
    </source>
</evidence>
<name>A0A2S6IPS6_9ACTN</name>
<proteinExistence type="predicted"/>
<dbReference type="Proteomes" id="UP000239485">
    <property type="component" value="Unassembled WGS sequence"/>
</dbReference>
<protein>
    <submittedName>
        <fullName evidence="4">N-acetylglutamate synthase-like GNAT family acetyltransferase</fullName>
    </submittedName>
</protein>
<dbReference type="PROSITE" id="PS51186">
    <property type="entry name" value="GNAT"/>
    <property type="match status" value="1"/>
</dbReference>
<dbReference type="SUPFAM" id="SSF55729">
    <property type="entry name" value="Acyl-CoA N-acyltransferases (Nat)"/>
    <property type="match status" value="1"/>
</dbReference>
<organism evidence="4 5">
    <name type="scientific">Kineococcus xinjiangensis</name>
    <dbReference type="NCBI Taxonomy" id="512762"/>
    <lineage>
        <taxon>Bacteria</taxon>
        <taxon>Bacillati</taxon>
        <taxon>Actinomycetota</taxon>
        <taxon>Actinomycetes</taxon>
        <taxon>Kineosporiales</taxon>
        <taxon>Kineosporiaceae</taxon>
        <taxon>Kineococcus</taxon>
    </lineage>
</organism>
<dbReference type="InterPro" id="IPR000182">
    <property type="entry name" value="GNAT_dom"/>
</dbReference>
<evidence type="ECO:0000256" key="2">
    <source>
        <dbReference type="ARBA" id="ARBA00023315"/>
    </source>
</evidence>
<evidence type="ECO:0000313" key="5">
    <source>
        <dbReference type="Proteomes" id="UP000239485"/>
    </source>
</evidence>
<gene>
    <name evidence="4" type="ORF">CLV92_105198</name>
</gene>